<dbReference type="PANTHER" id="PTHR11785">
    <property type="entry name" value="AMINO ACID TRANSPORTER"/>
    <property type="match status" value="1"/>
</dbReference>
<dbReference type="PANTHER" id="PTHR11785:SF353">
    <property type="entry name" value="METHIONINE TRANSPORTER (EUROFUNG)"/>
    <property type="match status" value="1"/>
</dbReference>
<dbReference type="Pfam" id="PF13520">
    <property type="entry name" value="AA_permease_2"/>
    <property type="match status" value="1"/>
</dbReference>
<dbReference type="InterPro" id="IPR050598">
    <property type="entry name" value="AminoAcid_Transporter"/>
</dbReference>
<feature type="transmembrane region" description="Helical" evidence="6">
    <location>
        <begin position="480"/>
        <end position="503"/>
    </location>
</feature>
<dbReference type="GO" id="GO:0015179">
    <property type="term" value="F:L-amino acid transmembrane transporter activity"/>
    <property type="evidence" value="ECO:0007669"/>
    <property type="project" value="TreeGrafter"/>
</dbReference>
<gene>
    <name evidence="7" type="ORF">BFJ72_g11188</name>
</gene>
<feature type="transmembrane region" description="Helical" evidence="6">
    <location>
        <begin position="63"/>
        <end position="83"/>
    </location>
</feature>
<reference evidence="7 8" key="1">
    <citation type="journal article" date="2018" name="Sci. Rep.">
        <title>Characterisation of pathogen-specific regions and novel effector candidates in Fusarium oxysporum f. sp. cepae.</title>
        <authorList>
            <person name="Armitage A.D."/>
            <person name="Taylor A."/>
            <person name="Sobczyk M.K."/>
            <person name="Baxter L."/>
            <person name="Greenfield B.P."/>
            <person name="Bates H.J."/>
            <person name="Wilson F."/>
            <person name="Jackson A.C."/>
            <person name="Ott S."/>
            <person name="Harrison R.J."/>
            <person name="Clarkson J.P."/>
        </authorList>
    </citation>
    <scope>NUCLEOTIDE SEQUENCE [LARGE SCALE GENOMIC DNA]</scope>
    <source>
        <strain evidence="7 8">Fp_A8</strain>
    </source>
</reference>
<evidence type="ECO:0000256" key="2">
    <source>
        <dbReference type="ARBA" id="ARBA00022692"/>
    </source>
</evidence>
<dbReference type="AlphaFoldDB" id="A0A420SPJ9"/>
<feature type="transmembrane region" description="Helical" evidence="6">
    <location>
        <begin position="326"/>
        <end position="346"/>
    </location>
</feature>
<organism evidence="7 8">
    <name type="scientific">Gibberella intermedia</name>
    <name type="common">Bulb rot disease fungus</name>
    <name type="synonym">Fusarium proliferatum</name>
    <dbReference type="NCBI Taxonomy" id="948311"/>
    <lineage>
        <taxon>Eukaryota</taxon>
        <taxon>Fungi</taxon>
        <taxon>Dikarya</taxon>
        <taxon>Ascomycota</taxon>
        <taxon>Pezizomycotina</taxon>
        <taxon>Sordariomycetes</taxon>
        <taxon>Hypocreomycetidae</taxon>
        <taxon>Hypocreales</taxon>
        <taxon>Nectriaceae</taxon>
        <taxon>Fusarium</taxon>
        <taxon>Fusarium fujikuroi species complex</taxon>
    </lineage>
</organism>
<feature type="region of interest" description="Disordered" evidence="5">
    <location>
        <begin position="592"/>
        <end position="614"/>
    </location>
</feature>
<feature type="transmembrane region" description="Helical" evidence="6">
    <location>
        <begin position="176"/>
        <end position="204"/>
    </location>
</feature>
<sequence length="614" mass="67551">MVSWRQPFSGRSDAAVATASNDSEFSDGSLKYVGETGGNSNAVTYQEATGAPVEHDSPLGYDVGPFTIVLINVTMMIGTGIYSTRMFPLMITRTMSLKLSSVCNLTRHRFGWPHVHLLDFGLFGKNLVTRSGQELDLTSQLCIASGAVYLEFTAYFPSRSGSEVVFLEQAFPRPTWFFPTTFAVQSVLLSFGSSNAVVLATYLFRCSTKDPSNWEIKGVALAGYTVACLCLVFNTKYAYWFQNAVGVVKILTLIFIIITGFVVLGGHTDVQDPKANFRNAFEGTGSASAYGLTNALYRIIFSYGGYNNAFNLANEVKNPVQSLKKYAFAALTTVYVLYMFANVAWLSAVPKEELESSGLTAASLFFGNVLGNSGAVRGLNFLIALSAFGNIMAVIVGLQGVLPWTPFWVSTKPFGTPLGPYFTTWAITALMILAIPSGDAFNFVSDLGVYPGAAFNLAMAVGLYVVRWRRKRANLPSPEFRAWHILIVFNILIQLFLIVMPWYPPEGGMYAGDVSFWYATYVVTGIAILIACALYYYFWAFLLPKWKGYKLRSEAVILDNGVQSHEIRKVPIGELDEWEATHDVAGRLRQTTVLQSEGPKKVSPRSSDSEAKVR</sequence>
<evidence type="ECO:0008006" key="9">
    <source>
        <dbReference type="Google" id="ProtNLM"/>
    </source>
</evidence>
<feature type="transmembrane region" description="Helical" evidence="6">
    <location>
        <begin position="240"/>
        <end position="266"/>
    </location>
</feature>
<keyword evidence="2 6" id="KW-0812">Transmembrane</keyword>
<comment type="subcellular location">
    <subcellularLocation>
        <location evidence="1">Membrane</location>
        <topology evidence="1">Multi-pass membrane protein</topology>
    </subcellularLocation>
</comment>
<evidence type="ECO:0000256" key="4">
    <source>
        <dbReference type="ARBA" id="ARBA00023136"/>
    </source>
</evidence>
<evidence type="ECO:0000313" key="7">
    <source>
        <dbReference type="EMBL" id="RKL31171.1"/>
    </source>
</evidence>
<name>A0A420SPJ9_GIBIN</name>
<evidence type="ECO:0000256" key="3">
    <source>
        <dbReference type="ARBA" id="ARBA00022989"/>
    </source>
</evidence>
<keyword evidence="4 6" id="KW-0472">Membrane</keyword>
<evidence type="ECO:0000256" key="6">
    <source>
        <dbReference type="SAM" id="Phobius"/>
    </source>
</evidence>
<dbReference type="InterPro" id="IPR002293">
    <property type="entry name" value="AA/rel_permease1"/>
</dbReference>
<protein>
    <recommendedName>
        <fullName evidence="9">High-affinity methionine permease</fullName>
    </recommendedName>
</protein>
<feature type="transmembrane region" description="Helical" evidence="6">
    <location>
        <begin position="447"/>
        <end position="468"/>
    </location>
</feature>
<evidence type="ECO:0000313" key="8">
    <source>
        <dbReference type="Proteomes" id="UP000283569"/>
    </source>
</evidence>
<dbReference type="GO" id="GO:0016020">
    <property type="term" value="C:membrane"/>
    <property type="evidence" value="ECO:0007669"/>
    <property type="project" value="UniProtKB-SubCell"/>
</dbReference>
<dbReference type="Gene3D" id="1.20.1740.10">
    <property type="entry name" value="Amino acid/polyamine transporter I"/>
    <property type="match status" value="1"/>
</dbReference>
<feature type="transmembrane region" description="Helical" evidence="6">
    <location>
        <begin position="414"/>
        <end position="435"/>
    </location>
</feature>
<dbReference type="Proteomes" id="UP000283569">
    <property type="component" value="Unassembled WGS sequence"/>
</dbReference>
<dbReference type="EMBL" id="MRDB01000049">
    <property type="protein sequence ID" value="RKL31171.1"/>
    <property type="molecule type" value="Genomic_DNA"/>
</dbReference>
<keyword evidence="3 6" id="KW-1133">Transmembrane helix</keyword>
<evidence type="ECO:0000256" key="1">
    <source>
        <dbReference type="ARBA" id="ARBA00004141"/>
    </source>
</evidence>
<accession>A0A420SPJ9</accession>
<feature type="transmembrane region" description="Helical" evidence="6">
    <location>
        <begin position="515"/>
        <end position="542"/>
    </location>
</feature>
<feature type="transmembrane region" description="Helical" evidence="6">
    <location>
        <begin position="381"/>
        <end position="402"/>
    </location>
</feature>
<proteinExistence type="predicted"/>
<evidence type="ECO:0000256" key="5">
    <source>
        <dbReference type="SAM" id="MobiDB-lite"/>
    </source>
</evidence>
<comment type="caution">
    <text evidence="7">The sequence shown here is derived from an EMBL/GenBank/DDBJ whole genome shotgun (WGS) entry which is preliminary data.</text>
</comment>
<feature type="transmembrane region" description="Helical" evidence="6">
    <location>
        <begin position="287"/>
        <end position="306"/>
    </location>
</feature>
<feature type="transmembrane region" description="Helical" evidence="6">
    <location>
        <begin position="216"/>
        <end position="234"/>
    </location>
</feature>